<proteinExistence type="predicted"/>
<evidence type="ECO:0000313" key="2">
    <source>
        <dbReference type="Proteomes" id="UP000708208"/>
    </source>
</evidence>
<name>A0A8J2JB87_9HEXA</name>
<dbReference type="Proteomes" id="UP000708208">
    <property type="component" value="Unassembled WGS sequence"/>
</dbReference>
<gene>
    <name evidence="1" type="ORF">AFUS01_LOCUS517</name>
</gene>
<sequence length="165" mass="18875">MLLILRVDPALDPSPIRTFRSHKDGVLSQFGEKYAKRQDSPFQYLSRYFDCLTPGLRSCANGDSVKEALLTQRGDHALYPLTLIAIRTYCTQNDFINSVKNMLKENLWDCFELENFKSAFEDCIRAASRADDPVATFQDHARFFGCVTPGLRQCTNEDPVKERKL</sequence>
<keyword evidence="2" id="KW-1185">Reference proteome</keyword>
<protein>
    <submittedName>
        <fullName evidence="1">Uncharacterized protein</fullName>
    </submittedName>
</protein>
<dbReference type="EMBL" id="CAJVCH010002499">
    <property type="protein sequence ID" value="CAG7644586.1"/>
    <property type="molecule type" value="Genomic_DNA"/>
</dbReference>
<reference evidence="1" key="1">
    <citation type="submission" date="2021-06" db="EMBL/GenBank/DDBJ databases">
        <authorList>
            <person name="Hodson N. C."/>
            <person name="Mongue J. A."/>
            <person name="Jaron S. K."/>
        </authorList>
    </citation>
    <scope>NUCLEOTIDE SEQUENCE</scope>
</reference>
<feature type="non-terminal residue" evidence="1">
    <location>
        <position position="1"/>
    </location>
</feature>
<organism evidence="1 2">
    <name type="scientific">Allacma fusca</name>
    <dbReference type="NCBI Taxonomy" id="39272"/>
    <lineage>
        <taxon>Eukaryota</taxon>
        <taxon>Metazoa</taxon>
        <taxon>Ecdysozoa</taxon>
        <taxon>Arthropoda</taxon>
        <taxon>Hexapoda</taxon>
        <taxon>Collembola</taxon>
        <taxon>Symphypleona</taxon>
        <taxon>Sminthuridae</taxon>
        <taxon>Allacma</taxon>
    </lineage>
</organism>
<comment type="caution">
    <text evidence="1">The sequence shown here is derived from an EMBL/GenBank/DDBJ whole genome shotgun (WGS) entry which is preliminary data.</text>
</comment>
<accession>A0A8J2JB87</accession>
<dbReference type="AlphaFoldDB" id="A0A8J2JB87"/>
<evidence type="ECO:0000313" key="1">
    <source>
        <dbReference type="EMBL" id="CAG7644586.1"/>
    </source>
</evidence>